<comment type="caution">
    <text evidence="1">The sequence shown here is derived from an EMBL/GenBank/DDBJ whole genome shotgun (WGS) entry which is preliminary data.</text>
</comment>
<dbReference type="AlphaFoldDB" id="A0A1E7Q2T9"/>
<name>A0A1E7Q2T9_9GAMM</name>
<sequence>MFSVVQHYELTLDANSTDKMLKQQLKQQLPRMPRRMDRLALLTLLLALPFRGQLASRCGIYLAADYPSLANMYALLDTVIVQQQLPKPFEFVNSVSNAASFYAAQMLNLDGPNVFIGAGSEPWQPLAELAYADLHCDIVPEALLIRCLQGNNQLSGQAVHLRPGHWQPKNWQFSDFATAAR</sequence>
<protein>
    <recommendedName>
        <fullName evidence="3">Beta-ketoacyl synthase N-terminal domain-containing protein</fullName>
    </recommendedName>
</protein>
<dbReference type="OrthoDB" id="6989355at2"/>
<dbReference type="EMBL" id="MKEK01000001">
    <property type="protein sequence ID" value="OEY68430.1"/>
    <property type="molecule type" value="Genomic_DNA"/>
</dbReference>
<dbReference type="RefSeq" id="WP_070047997.1">
    <property type="nucleotide sequence ID" value="NZ_CBCSDO010000001.1"/>
</dbReference>
<evidence type="ECO:0000313" key="2">
    <source>
        <dbReference type="Proteomes" id="UP000242258"/>
    </source>
</evidence>
<dbReference type="STRING" id="1628148.BI198_01750"/>
<dbReference type="Proteomes" id="UP000242258">
    <property type="component" value="Unassembled WGS sequence"/>
</dbReference>
<evidence type="ECO:0000313" key="1">
    <source>
        <dbReference type="EMBL" id="OEY68430.1"/>
    </source>
</evidence>
<reference evidence="2" key="1">
    <citation type="submission" date="2016-09" db="EMBL/GenBank/DDBJ databases">
        <authorList>
            <person name="Wan X."/>
            <person name="Hou S."/>
        </authorList>
    </citation>
    <scope>NUCLEOTIDE SEQUENCE [LARGE SCALE GENOMIC DNA]</scope>
    <source>
        <strain evidence="2">KH87</strain>
    </source>
</reference>
<keyword evidence="2" id="KW-1185">Reference proteome</keyword>
<organism evidence="1 2">
    <name type="scientific">Rheinheimera salexigens</name>
    <dbReference type="NCBI Taxonomy" id="1628148"/>
    <lineage>
        <taxon>Bacteria</taxon>
        <taxon>Pseudomonadati</taxon>
        <taxon>Pseudomonadota</taxon>
        <taxon>Gammaproteobacteria</taxon>
        <taxon>Chromatiales</taxon>
        <taxon>Chromatiaceae</taxon>
        <taxon>Rheinheimera</taxon>
    </lineage>
</organism>
<gene>
    <name evidence="1" type="ORF">BI198_01750</name>
</gene>
<accession>A0A1E7Q2T9</accession>
<proteinExistence type="predicted"/>
<evidence type="ECO:0008006" key="3">
    <source>
        <dbReference type="Google" id="ProtNLM"/>
    </source>
</evidence>